<dbReference type="GO" id="GO:0005829">
    <property type="term" value="C:cytosol"/>
    <property type="evidence" value="ECO:0007669"/>
    <property type="project" value="TreeGrafter"/>
</dbReference>
<dbReference type="GO" id="GO:0004047">
    <property type="term" value="F:aminomethyltransferase activity"/>
    <property type="evidence" value="ECO:0007669"/>
    <property type="project" value="UniProtKB-EC"/>
</dbReference>
<sequence length="774" mass="85325">MLEMKNQSWGEDYFFESSPSEPVRRFRLAGQQAIKLRLKAGDKLCIVSQDKVQNCELIVLDSQGKSAPELLDPRKPVAALAIQQQLQQNGSAADKLRNQLASWQLDATHLEQVLSVSGSEAANFKAISDLTVVVAAAGAKMAVDEQNPVTEVDITITYADQTECPLPEPLGPIKTELRIPRASARTYEVKKGEWIQIIDVSGKQCSDFVAFDKQALDQGIEIPLDATSTRTVIGLSNPVPGLHSRFLGTDLLSMVEVVQDTVGRHDSFLLACTPKYYDDSGYFGHISCTENFNRVLAPFGIKPRAGWPAINLFFNTAIDASGAVFMDEPWSRAGDYVLFRADRDLVCASSACPDDIDPANGWHPTDIHVRIYGAEQQFPRAIAHRTTSEELPRMTKASGFHSRTSELTKKFIDYAGYWVATEYNGWGANAEYLACRERVAVLDLSALRKFEVVGPDAVAFLQYVLTQNVSRMAIGEIAHSAICLETGGMIDDGTIFRMGEQAYRWICGAEYTGVWMREKAQQKGFKVSIRNATEQLDNLAVQGPKSRELLSEIVWTSDSQPSVEKLKWFHFTIGRLGGPTGIPVMISRTGYTGELGYEVWCHPDDSPTVWDAVWQAGQAYDIAPMGFDALDILRIEAGLSMADHEFSHDITPFEAGTGFSVPLNSKQEDFIGRAALARQTPESRDKLVGMILEGGDAAAHGDHVYNGRFPVGIVTSATYSPLMGKQIAMVRIAPDFAHIGTRLEVGKLDGQQKRLAGQVVKLPFYDPKREKLLS</sequence>
<dbReference type="GO" id="GO:0032259">
    <property type="term" value="P:methylation"/>
    <property type="evidence" value="ECO:0007669"/>
    <property type="project" value="UniProtKB-KW"/>
</dbReference>
<dbReference type="Gene3D" id="3.30.1360.120">
    <property type="entry name" value="Probable tRNA modification gtpase trme, domain 1"/>
    <property type="match status" value="1"/>
</dbReference>
<dbReference type="InterPro" id="IPR013977">
    <property type="entry name" value="GcvT_C"/>
</dbReference>
<dbReference type="GO" id="GO:0008483">
    <property type="term" value="F:transaminase activity"/>
    <property type="evidence" value="ECO:0007669"/>
    <property type="project" value="UniProtKB-KW"/>
</dbReference>
<organism evidence="5 6">
    <name type="scientific">Methylophaga muralis</name>
    <dbReference type="NCBI Taxonomy" id="291169"/>
    <lineage>
        <taxon>Bacteria</taxon>
        <taxon>Pseudomonadati</taxon>
        <taxon>Pseudomonadota</taxon>
        <taxon>Gammaproteobacteria</taxon>
        <taxon>Thiotrichales</taxon>
        <taxon>Piscirickettsiaceae</taxon>
        <taxon>Methylophaga</taxon>
    </lineage>
</organism>
<feature type="domain" description="DUF1989" evidence="4">
    <location>
        <begin position="178"/>
        <end position="346"/>
    </location>
</feature>
<feature type="domain" description="Aminomethyltransferase C-terminal" evidence="3">
    <location>
        <begin position="686"/>
        <end position="766"/>
    </location>
</feature>
<dbReference type="Pfam" id="PF09347">
    <property type="entry name" value="DUF1989"/>
    <property type="match status" value="1"/>
</dbReference>
<dbReference type="EMBL" id="MCRI01000003">
    <property type="protein sequence ID" value="ODN67813.1"/>
    <property type="molecule type" value="Genomic_DNA"/>
</dbReference>
<dbReference type="Proteomes" id="UP000094379">
    <property type="component" value="Unassembled WGS sequence"/>
</dbReference>
<evidence type="ECO:0000313" key="6">
    <source>
        <dbReference type="Proteomes" id="UP000094379"/>
    </source>
</evidence>
<keyword evidence="5" id="KW-0489">Methyltransferase</keyword>
<evidence type="ECO:0000259" key="3">
    <source>
        <dbReference type="Pfam" id="PF08669"/>
    </source>
</evidence>
<evidence type="ECO:0000256" key="1">
    <source>
        <dbReference type="ARBA" id="ARBA00022576"/>
    </source>
</evidence>
<evidence type="ECO:0000259" key="2">
    <source>
        <dbReference type="Pfam" id="PF01571"/>
    </source>
</evidence>
<dbReference type="PATRIC" id="fig|291169.3.peg.651"/>
<gene>
    <name evidence="5" type="primary">gcvT_1</name>
    <name evidence="5" type="ORF">A9E74_00649</name>
</gene>
<keyword evidence="5" id="KW-0808">Transferase</keyword>
<dbReference type="PANTHER" id="PTHR43757">
    <property type="entry name" value="AMINOMETHYLTRANSFERASE"/>
    <property type="match status" value="1"/>
</dbReference>
<protein>
    <submittedName>
        <fullName evidence="5">Aminomethyltransferase</fullName>
        <ecNumber evidence="5">2.1.2.10</ecNumber>
    </submittedName>
</protein>
<dbReference type="EC" id="2.1.2.10" evidence="5"/>
<feature type="domain" description="GCVT N-terminal" evidence="2">
    <location>
        <begin position="400"/>
        <end position="663"/>
    </location>
</feature>
<dbReference type="GO" id="GO:0008168">
    <property type="term" value="F:methyltransferase activity"/>
    <property type="evidence" value="ECO:0007669"/>
    <property type="project" value="UniProtKB-KW"/>
</dbReference>
<dbReference type="PANTHER" id="PTHR43757:SF2">
    <property type="entry name" value="AMINOMETHYLTRANSFERASE, MITOCHONDRIAL"/>
    <property type="match status" value="1"/>
</dbReference>
<dbReference type="InterPro" id="IPR029043">
    <property type="entry name" value="GcvT/YgfZ_C"/>
</dbReference>
<evidence type="ECO:0000313" key="5">
    <source>
        <dbReference type="EMBL" id="ODN67813.1"/>
    </source>
</evidence>
<dbReference type="AlphaFoldDB" id="A0A1E3GUU1"/>
<dbReference type="InterPro" id="IPR006222">
    <property type="entry name" value="GCVT_N"/>
</dbReference>
<name>A0A1E3GUU1_9GAMM</name>
<dbReference type="InterPro" id="IPR018959">
    <property type="entry name" value="DUF1989"/>
</dbReference>
<proteinExistence type="predicted"/>
<dbReference type="SUPFAM" id="SSF103025">
    <property type="entry name" value="Folate-binding domain"/>
    <property type="match status" value="1"/>
</dbReference>
<keyword evidence="6" id="KW-1185">Reference proteome</keyword>
<dbReference type="Pfam" id="PF01571">
    <property type="entry name" value="GCV_T"/>
    <property type="match status" value="1"/>
</dbReference>
<reference evidence="5 6" key="1">
    <citation type="submission" date="2016-07" db="EMBL/GenBank/DDBJ databases">
        <title>Draft Genome Sequence of Methylophaga muralis Bur 1.</title>
        <authorList>
            <person name="Vasilenko O.V."/>
            <person name="Doronina N.V."/>
            <person name="Shmareva M.N."/>
            <person name="Tarlachkov S.V."/>
            <person name="Mustakhimov I."/>
            <person name="Trotsenko Y.A."/>
        </authorList>
    </citation>
    <scope>NUCLEOTIDE SEQUENCE [LARGE SCALE GENOMIC DNA]</scope>
    <source>
        <strain evidence="5 6">Bur 1</strain>
    </source>
</reference>
<dbReference type="STRING" id="291169.A9E74_00649"/>
<dbReference type="InterPro" id="IPR028896">
    <property type="entry name" value="GcvT/YgfZ/DmdA"/>
</dbReference>
<evidence type="ECO:0000259" key="4">
    <source>
        <dbReference type="Pfam" id="PF09347"/>
    </source>
</evidence>
<dbReference type="RefSeq" id="WP_069295185.1">
    <property type="nucleotide sequence ID" value="NZ_MCRI01000003.1"/>
</dbReference>
<keyword evidence="1" id="KW-0032">Aminotransferase</keyword>
<accession>A0A1E3GUU1</accession>
<dbReference type="SUPFAM" id="SSF101790">
    <property type="entry name" value="Aminomethyltransferase beta-barrel domain"/>
    <property type="match status" value="1"/>
</dbReference>
<comment type="caution">
    <text evidence="5">The sequence shown here is derived from an EMBL/GenBank/DDBJ whole genome shotgun (WGS) entry which is preliminary data.</text>
</comment>
<dbReference type="InterPro" id="IPR027266">
    <property type="entry name" value="TrmE/GcvT-like"/>
</dbReference>
<dbReference type="Pfam" id="PF08669">
    <property type="entry name" value="GCV_T_C"/>
    <property type="match status" value="1"/>
</dbReference>